<accession>A0A069E4Q2</accession>
<keyword evidence="2" id="KW-1185">Reference proteome</keyword>
<organism evidence="1 2">
    <name type="scientific">Hyphomonas adhaerens MHS-3</name>
    <dbReference type="NCBI Taxonomy" id="1280949"/>
    <lineage>
        <taxon>Bacteria</taxon>
        <taxon>Pseudomonadati</taxon>
        <taxon>Pseudomonadota</taxon>
        <taxon>Alphaproteobacteria</taxon>
        <taxon>Hyphomonadales</taxon>
        <taxon>Hyphomonadaceae</taxon>
        <taxon>Hyphomonas</taxon>
    </lineage>
</organism>
<dbReference type="Proteomes" id="UP000027446">
    <property type="component" value="Unassembled WGS sequence"/>
</dbReference>
<name>A0A069E4Q2_9PROT</name>
<evidence type="ECO:0000313" key="1">
    <source>
        <dbReference type="EMBL" id="KCZ85215.1"/>
    </source>
</evidence>
<sequence length="299" mass="32428">MLCAEAVTGTAQAGQFPQSVNVPVSERRACTSKAMMPLAASKAVYRSAVEKFSASDEKARSVADNWSGLIEGKPNLMEKATYRDGRCLATFAVSTNDAAISQALSQDAFCNRPAAVLTRVIVEGEEGQSAPLSAEAHQHFLDAFAGRDFAVIDVSEQTDIFREPIRGSATCSYTGDADGCEERGHTLSETILEILGNTDLIMDAYEDENIRGEKYLPLAEGGVFNFVTISVSRARNQLAFTATTNSYKVSDRDVAWAVPPQQFAMRKRPPRTEADILDDAFHKIAEKVALESALRCTGQ</sequence>
<proteinExistence type="predicted"/>
<dbReference type="STRING" id="1280949.HAD_06020"/>
<dbReference type="AlphaFoldDB" id="A0A069E4Q2"/>
<gene>
    <name evidence="1" type="ORF">HAD_06020</name>
</gene>
<reference evidence="1 2" key="1">
    <citation type="journal article" date="2014" name="Antonie Van Leeuwenhoek">
        <title>Hyphomonas beringensis sp. nov. and Hyphomonas chukchiensis sp. nov., isolated from surface seawater of the Bering Sea and Chukchi Sea.</title>
        <authorList>
            <person name="Li C."/>
            <person name="Lai Q."/>
            <person name="Li G."/>
            <person name="Dong C."/>
            <person name="Wang J."/>
            <person name="Liao Y."/>
            <person name="Shao Z."/>
        </authorList>
    </citation>
    <scope>NUCLEOTIDE SEQUENCE [LARGE SCALE GENOMIC DNA]</scope>
    <source>
        <strain evidence="1 2">MHS-3</strain>
    </source>
</reference>
<comment type="caution">
    <text evidence="1">The sequence shown here is derived from an EMBL/GenBank/DDBJ whole genome shotgun (WGS) entry which is preliminary data.</text>
</comment>
<dbReference type="PATRIC" id="fig|1280949.3.peg.1224"/>
<evidence type="ECO:0000313" key="2">
    <source>
        <dbReference type="Proteomes" id="UP000027446"/>
    </source>
</evidence>
<dbReference type="EMBL" id="ARYH01000001">
    <property type="protein sequence ID" value="KCZ85215.1"/>
    <property type="molecule type" value="Genomic_DNA"/>
</dbReference>
<protein>
    <submittedName>
        <fullName evidence="1">Uncharacterized protein</fullName>
    </submittedName>
</protein>